<gene>
    <name evidence="1" type="ORF">Slati_1419700</name>
</gene>
<evidence type="ECO:0000313" key="1">
    <source>
        <dbReference type="EMBL" id="KAL0448633.1"/>
    </source>
</evidence>
<dbReference type="AlphaFoldDB" id="A0AAW2X427"/>
<sequence length="100" mass="11117">MNMTLKQILGKPDTSGRLIKWVELSEYDISYLPRTTIKAQALADFVSEMTGAPPEEIPKDEKWLLHVDGSSTTQGSRAGIVITSPQGEDLEFTVKFDFKA</sequence>
<evidence type="ECO:0008006" key="2">
    <source>
        <dbReference type="Google" id="ProtNLM"/>
    </source>
</evidence>
<organism evidence="1">
    <name type="scientific">Sesamum latifolium</name>
    <dbReference type="NCBI Taxonomy" id="2727402"/>
    <lineage>
        <taxon>Eukaryota</taxon>
        <taxon>Viridiplantae</taxon>
        <taxon>Streptophyta</taxon>
        <taxon>Embryophyta</taxon>
        <taxon>Tracheophyta</taxon>
        <taxon>Spermatophyta</taxon>
        <taxon>Magnoliopsida</taxon>
        <taxon>eudicotyledons</taxon>
        <taxon>Gunneridae</taxon>
        <taxon>Pentapetalae</taxon>
        <taxon>asterids</taxon>
        <taxon>lamiids</taxon>
        <taxon>Lamiales</taxon>
        <taxon>Pedaliaceae</taxon>
        <taxon>Sesamum</taxon>
    </lineage>
</organism>
<reference evidence="1" key="2">
    <citation type="journal article" date="2024" name="Plant">
        <title>Genomic evolution and insights into agronomic trait innovations of Sesamum species.</title>
        <authorList>
            <person name="Miao H."/>
            <person name="Wang L."/>
            <person name="Qu L."/>
            <person name="Liu H."/>
            <person name="Sun Y."/>
            <person name="Le M."/>
            <person name="Wang Q."/>
            <person name="Wei S."/>
            <person name="Zheng Y."/>
            <person name="Lin W."/>
            <person name="Duan Y."/>
            <person name="Cao H."/>
            <person name="Xiong S."/>
            <person name="Wang X."/>
            <person name="Wei L."/>
            <person name="Li C."/>
            <person name="Ma Q."/>
            <person name="Ju M."/>
            <person name="Zhao R."/>
            <person name="Li G."/>
            <person name="Mu C."/>
            <person name="Tian Q."/>
            <person name="Mei H."/>
            <person name="Zhang T."/>
            <person name="Gao T."/>
            <person name="Zhang H."/>
        </authorList>
    </citation>
    <scope>NUCLEOTIDE SEQUENCE</scope>
    <source>
        <strain evidence="1">KEN1</strain>
    </source>
</reference>
<comment type="caution">
    <text evidence="1">The sequence shown here is derived from an EMBL/GenBank/DDBJ whole genome shotgun (WGS) entry which is preliminary data.</text>
</comment>
<protein>
    <recommendedName>
        <fullName evidence="2">Reverse transcriptase/retrotransposon-derived protein RNase H-like domain-containing protein</fullName>
    </recommendedName>
</protein>
<accession>A0AAW2X427</accession>
<dbReference type="EMBL" id="JACGWN010000005">
    <property type="protein sequence ID" value="KAL0448633.1"/>
    <property type="molecule type" value="Genomic_DNA"/>
</dbReference>
<proteinExistence type="predicted"/>
<reference evidence="1" key="1">
    <citation type="submission" date="2020-06" db="EMBL/GenBank/DDBJ databases">
        <authorList>
            <person name="Li T."/>
            <person name="Hu X."/>
            <person name="Zhang T."/>
            <person name="Song X."/>
            <person name="Zhang H."/>
            <person name="Dai N."/>
            <person name="Sheng W."/>
            <person name="Hou X."/>
            <person name="Wei L."/>
        </authorList>
    </citation>
    <scope>NUCLEOTIDE SEQUENCE</scope>
    <source>
        <strain evidence="1">KEN1</strain>
        <tissue evidence="1">Leaf</tissue>
    </source>
</reference>
<dbReference type="PANTHER" id="PTHR48475:SF2">
    <property type="entry name" value="RIBONUCLEASE H"/>
    <property type="match status" value="1"/>
</dbReference>
<dbReference type="PANTHER" id="PTHR48475">
    <property type="entry name" value="RIBONUCLEASE H"/>
    <property type="match status" value="1"/>
</dbReference>
<name>A0AAW2X427_9LAMI</name>